<keyword evidence="3" id="KW-1185">Reference proteome</keyword>
<evidence type="ECO:0000313" key="3">
    <source>
        <dbReference type="Proteomes" id="UP000248961"/>
    </source>
</evidence>
<proteinExistence type="predicted"/>
<gene>
    <name evidence="2" type="ORF">BO97DRAFT_430184</name>
</gene>
<feature type="region of interest" description="Disordered" evidence="1">
    <location>
        <begin position="1"/>
        <end position="40"/>
    </location>
</feature>
<sequence length="158" mass="17254">MDDANFTGETVHAGATPGSASAETTSHIESMDDDLSLPVPSEVYDPLDSSELNDIQVGVRLLGHYHDDTDRRSFMSELHFQGVPVFMPNHGSIVRDYASPAGFWSHMVERKMIAEALGYGDGTWKRMAVSFCYAVPSQQCMTVPMTGRDGEANAVIPL</sequence>
<feature type="compositionally biased region" description="Polar residues" evidence="1">
    <location>
        <begin position="18"/>
        <end position="28"/>
    </location>
</feature>
<name>A0A395HFG3_ASPHC</name>
<protein>
    <submittedName>
        <fullName evidence="2">Uncharacterized protein</fullName>
    </submittedName>
</protein>
<dbReference type="GeneID" id="37201715"/>
<organism evidence="2 3">
    <name type="scientific">Aspergillus homomorphus (strain CBS 101889)</name>
    <dbReference type="NCBI Taxonomy" id="1450537"/>
    <lineage>
        <taxon>Eukaryota</taxon>
        <taxon>Fungi</taxon>
        <taxon>Dikarya</taxon>
        <taxon>Ascomycota</taxon>
        <taxon>Pezizomycotina</taxon>
        <taxon>Eurotiomycetes</taxon>
        <taxon>Eurotiomycetidae</taxon>
        <taxon>Eurotiales</taxon>
        <taxon>Aspergillaceae</taxon>
        <taxon>Aspergillus</taxon>
        <taxon>Aspergillus subgen. Circumdati</taxon>
    </lineage>
</organism>
<reference evidence="2 3" key="1">
    <citation type="submission" date="2018-02" db="EMBL/GenBank/DDBJ databases">
        <title>The genomes of Aspergillus section Nigri reveals drivers in fungal speciation.</title>
        <authorList>
            <consortium name="DOE Joint Genome Institute"/>
            <person name="Vesth T.C."/>
            <person name="Nybo J."/>
            <person name="Theobald S."/>
            <person name="Brandl J."/>
            <person name="Frisvad J.C."/>
            <person name="Nielsen K.F."/>
            <person name="Lyhne E.K."/>
            <person name="Kogle M.E."/>
            <person name="Kuo A."/>
            <person name="Riley R."/>
            <person name="Clum A."/>
            <person name="Nolan M."/>
            <person name="Lipzen A."/>
            <person name="Salamov A."/>
            <person name="Henrissat B."/>
            <person name="Wiebenga A."/>
            <person name="De vries R.P."/>
            <person name="Grigoriev I.V."/>
            <person name="Mortensen U.H."/>
            <person name="Andersen M.R."/>
            <person name="Baker S.E."/>
        </authorList>
    </citation>
    <scope>NUCLEOTIDE SEQUENCE [LARGE SCALE GENOMIC DNA]</scope>
    <source>
        <strain evidence="2 3">CBS 101889</strain>
    </source>
</reference>
<accession>A0A395HFG3</accession>
<dbReference type="Proteomes" id="UP000248961">
    <property type="component" value="Unassembled WGS sequence"/>
</dbReference>
<dbReference type="AlphaFoldDB" id="A0A395HFG3"/>
<evidence type="ECO:0000256" key="1">
    <source>
        <dbReference type="SAM" id="MobiDB-lite"/>
    </source>
</evidence>
<evidence type="ECO:0000313" key="2">
    <source>
        <dbReference type="EMBL" id="RAL06470.1"/>
    </source>
</evidence>
<dbReference type="RefSeq" id="XP_025545624.1">
    <property type="nucleotide sequence ID" value="XM_025697426.1"/>
</dbReference>
<dbReference type="EMBL" id="KZ824403">
    <property type="protein sequence ID" value="RAL06470.1"/>
    <property type="molecule type" value="Genomic_DNA"/>
</dbReference>
<dbReference type="VEuPathDB" id="FungiDB:BO97DRAFT_430184"/>